<protein>
    <recommendedName>
        <fullName evidence="4">Multidrug transporter</fullName>
    </recommendedName>
</protein>
<evidence type="ECO:0000313" key="2">
    <source>
        <dbReference type="EMBL" id="MFB9646010.1"/>
    </source>
</evidence>
<evidence type="ECO:0000313" key="3">
    <source>
        <dbReference type="Proteomes" id="UP001589611"/>
    </source>
</evidence>
<keyword evidence="3" id="KW-1185">Reference proteome</keyword>
<reference evidence="2 3" key="1">
    <citation type="submission" date="2024-09" db="EMBL/GenBank/DDBJ databases">
        <authorList>
            <person name="Sun Q."/>
            <person name="Mori K."/>
        </authorList>
    </citation>
    <scope>NUCLEOTIDE SEQUENCE [LARGE SCALE GENOMIC DNA]</scope>
    <source>
        <strain evidence="2 3">JCM 1342</strain>
    </source>
</reference>
<name>A0ABV5T082_9MICO</name>
<feature type="compositionally biased region" description="Basic and acidic residues" evidence="1">
    <location>
        <begin position="7"/>
        <end position="16"/>
    </location>
</feature>
<dbReference type="EMBL" id="JBHMBE010000003">
    <property type="protein sequence ID" value="MFB9646010.1"/>
    <property type="molecule type" value="Genomic_DNA"/>
</dbReference>
<feature type="compositionally biased region" description="Basic and acidic residues" evidence="1">
    <location>
        <begin position="42"/>
        <end position="51"/>
    </location>
</feature>
<evidence type="ECO:0000256" key="1">
    <source>
        <dbReference type="SAM" id="MobiDB-lite"/>
    </source>
</evidence>
<evidence type="ECO:0008006" key="4">
    <source>
        <dbReference type="Google" id="ProtNLM"/>
    </source>
</evidence>
<comment type="caution">
    <text evidence="2">The sequence shown here is derived from an EMBL/GenBank/DDBJ whole genome shotgun (WGS) entry which is preliminary data.</text>
</comment>
<dbReference type="RefSeq" id="WP_344712648.1">
    <property type="nucleotide sequence ID" value="NZ_BAAAWH010000001.1"/>
</dbReference>
<dbReference type="Proteomes" id="UP001589611">
    <property type="component" value="Unassembled WGS sequence"/>
</dbReference>
<gene>
    <name evidence="2" type="ORF">ACFFPJ_09375</name>
</gene>
<feature type="region of interest" description="Disordered" evidence="1">
    <location>
        <begin position="1"/>
        <end position="61"/>
    </location>
</feature>
<sequence length="61" mass="6814">MSGFQERNPDDERDVPLDDAAEFDTPPPTLDPRESVEDDIDEVRAEEREAAIEAGQLDPSD</sequence>
<organism evidence="2 3">
    <name type="scientific">Microbacterium terregens</name>
    <dbReference type="NCBI Taxonomy" id="69363"/>
    <lineage>
        <taxon>Bacteria</taxon>
        <taxon>Bacillati</taxon>
        <taxon>Actinomycetota</taxon>
        <taxon>Actinomycetes</taxon>
        <taxon>Micrococcales</taxon>
        <taxon>Microbacteriaceae</taxon>
        <taxon>Microbacterium</taxon>
    </lineage>
</organism>
<proteinExistence type="predicted"/>
<accession>A0ABV5T082</accession>